<keyword evidence="2" id="KW-0378">Hydrolase</keyword>
<evidence type="ECO:0000259" key="1">
    <source>
        <dbReference type="Pfam" id="PF00182"/>
    </source>
</evidence>
<proteinExistence type="predicted"/>
<feature type="domain" description="Glycoside hydrolase family 19 catalytic" evidence="1">
    <location>
        <begin position="38"/>
        <end position="166"/>
    </location>
</feature>
<reference evidence="2 3" key="1">
    <citation type="submission" date="2019-06" db="EMBL/GenBank/DDBJ databases">
        <authorList>
            <person name="Lee I."/>
            <person name="Jang G.I."/>
            <person name="Hwang C.Y."/>
        </authorList>
    </citation>
    <scope>NUCLEOTIDE SEQUENCE [LARGE SCALE GENOMIC DNA]</scope>
    <source>
        <strain evidence="2 3">PAMC 28131</strain>
    </source>
</reference>
<name>A0A501XR26_9SPHN</name>
<dbReference type="PANTHER" id="PTHR34408:SF1">
    <property type="entry name" value="GLYCOSYL HYDROLASE FAMILY 19 DOMAIN-CONTAINING PROTEIN HI_1415"/>
    <property type="match status" value="1"/>
</dbReference>
<dbReference type="Proteomes" id="UP000319897">
    <property type="component" value="Unassembled WGS sequence"/>
</dbReference>
<sequence length="210" mass="22822">MTPTVEQLVAAGIGPTAARQFQPVLAAPLARFGITTPRRVAAFLAQCHVESAGFTALEENLMYTSATRLRRIWPSRFADENAATPFVRNPRRLANRVYANRNGNGPEASGDGWRYRGRGLKQLTGRANYRDAGAATGRPYADKPDLLQDPADAVLTAAWFWQAKGCNELADAWAIDSITRRVNGPAMLEAAQRRRRSGEALKALGGVEAA</sequence>
<dbReference type="GO" id="GO:0004568">
    <property type="term" value="F:chitinase activity"/>
    <property type="evidence" value="ECO:0007669"/>
    <property type="project" value="InterPro"/>
</dbReference>
<dbReference type="RefSeq" id="WP_140927288.1">
    <property type="nucleotide sequence ID" value="NZ_VFSU01000016.1"/>
</dbReference>
<dbReference type="AlphaFoldDB" id="A0A501XR26"/>
<dbReference type="Gene3D" id="1.10.530.10">
    <property type="match status" value="1"/>
</dbReference>
<organism evidence="2 3">
    <name type="scientific">Sandaracinobacter neustonicus</name>
    <dbReference type="NCBI Taxonomy" id="1715348"/>
    <lineage>
        <taxon>Bacteria</taxon>
        <taxon>Pseudomonadati</taxon>
        <taxon>Pseudomonadota</taxon>
        <taxon>Alphaproteobacteria</taxon>
        <taxon>Sphingomonadales</taxon>
        <taxon>Sphingosinicellaceae</taxon>
        <taxon>Sandaracinobacter</taxon>
    </lineage>
</organism>
<dbReference type="GO" id="GO:0006032">
    <property type="term" value="P:chitin catabolic process"/>
    <property type="evidence" value="ECO:0007669"/>
    <property type="project" value="InterPro"/>
</dbReference>
<accession>A0A501XR26</accession>
<dbReference type="InterPro" id="IPR000726">
    <property type="entry name" value="Glyco_hydro_19_cat"/>
</dbReference>
<dbReference type="Pfam" id="PF00182">
    <property type="entry name" value="Glyco_hydro_19"/>
    <property type="match status" value="1"/>
</dbReference>
<keyword evidence="3" id="KW-1185">Reference proteome</keyword>
<protein>
    <submittedName>
        <fullName evidence="2">Glycoside hydrolase family 19 protein</fullName>
    </submittedName>
</protein>
<dbReference type="GO" id="GO:0016998">
    <property type="term" value="P:cell wall macromolecule catabolic process"/>
    <property type="evidence" value="ECO:0007669"/>
    <property type="project" value="InterPro"/>
</dbReference>
<dbReference type="OrthoDB" id="3078754at2"/>
<comment type="caution">
    <text evidence="2">The sequence shown here is derived from an EMBL/GenBank/DDBJ whole genome shotgun (WGS) entry which is preliminary data.</text>
</comment>
<evidence type="ECO:0000313" key="2">
    <source>
        <dbReference type="EMBL" id="TPE62849.1"/>
    </source>
</evidence>
<dbReference type="PANTHER" id="PTHR34408">
    <property type="entry name" value="FAMILY PROTEIN, PUTATIVE-RELATED"/>
    <property type="match status" value="1"/>
</dbReference>
<gene>
    <name evidence="2" type="ORF">FJQ54_04830</name>
</gene>
<evidence type="ECO:0000313" key="3">
    <source>
        <dbReference type="Proteomes" id="UP000319897"/>
    </source>
</evidence>
<dbReference type="SUPFAM" id="SSF53955">
    <property type="entry name" value="Lysozyme-like"/>
    <property type="match status" value="1"/>
</dbReference>
<dbReference type="InterPro" id="IPR023346">
    <property type="entry name" value="Lysozyme-like_dom_sf"/>
</dbReference>
<dbReference type="InterPro" id="IPR052354">
    <property type="entry name" value="Cell_Wall_Dynamics_Protein"/>
</dbReference>
<dbReference type="EMBL" id="VFSU01000016">
    <property type="protein sequence ID" value="TPE62849.1"/>
    <property type="molecule type" value="Genomic_DNA"/>
</dbReference>